<feature type="domain" description="Alanyl-transfer RNA synthetases family profile" evidence="10">
    <location>
        <begin position="5"/>
        <end position="445"/>
    </location>
</feature>
<evidence type="ECO:0000256" key="2">
    <source>
        <dbReference type="ARBA" id="ARBA00013168"/>
    </source>
</evidence>
<keyword evidence="6" id="KW-0067">ATP-binding</keyword>
<keyword evidence="4" id="KW-0436">Ligase</keyword>
<accession>A0ABQ3UPX7</accession>
<dbReference type="CDD" id="cd00673">
    <property type="entry name" value="AlaRS_core"/>
    <property type="match status" value="1"/>
</dbReference>
<evidence type="ECO:0000256" key="1">
    <source>
        <dbReference type="ARBA" id="ARBA00008226"/>
    </source>
</evidence>
<dbReference type="SUPFAM" id="SSF101353">
    <property type="entry name" value="Putative anticodon-binding domain of alanyl-tRNA synthetase (AlaRS)"/>
    <property type="match status" value="1"/>
</dbReference>
<evidence type="ECO:0000256" key="9">
    <source>
        <dbReference type="ARBA" id="ARBA00023146"/>
    </source>
</evidence>
<dbReference type="InterPro" id="IPR002318">
    <property type="entry name" value="Ala-tRNA-lgiase_IIc"/>
</dbReference>
<evidence type="ECO:0000256" key="8">
    <source>
        <dbReference type="ARBA" id="ARBA00022917"/>
    </source>
</evidence>
<organism evidence="11 12">
    <name type="scientific">Ktedonobacter robiniae</name>
    <dbReference type="NCBI Taxonomy" id="2778365"/>
    <lineage>
        <taxon>Bacteria</taxon>
        <taxon>Bacillati</taxon>
        <taxon>Chloroflexota</taxon>
        <taxon>Ktedonobacteria</taxon>
        <taxon>Ktedonobacterales</taxon>
        <taxon>Ktedonobacteraceae</taxon>
        <taxon>Ktedonobacter</taxon>
    </lineage>
</organism>
<keyword evidence="3" id="KW-0820">tRNA-binding</keyword>
<dbReference type="InterPro" id="IPR018165">
    <property type="entry name" value="Ala-tRNA-synth_IIc_core"/>
</dbReference>
<dbReference type="InterPro" id="IPR045864">
    <property type="entry name" value="aa-tRNA-synth_II/BPL/LPL"/>
</dbReference>
<dbReference type="EC" id="6.1.1.7" evidence="2"/>
<evidence type="ECO:0000256" key="4">
    <source>
        <dbReference type="ARBA" id="ARBA00022598"/>
    </source>
</evidence>
<gene>
    <name evidence="11" type="ORF">KSB_32910</name>
</gene>
<comment type="similarity">
    <text evidence="1">Belongs to the class-II aminoacyl-tRNA synthetase family.</text>
</comment>
<dbReference type="PANTHER" id="PTHR11777:SF9">
    <property type="entry name" value="ALANINE--TRNA LIGASE, CYTOPLASMIC"/>
    <property type="match status" value="1"/>
</dbReference>
<protein>
    <recommendedName>
        <fullName evidence="2">alanine--tRNA ligase</fullName>
        <ecNumber evidence="2">6.1.1.7</ecNumber>
    </recommendedName>
</protein>
<keyword evidence="12" id="KW-1185">Reference proteome</keyword>
<evidence type="ECO:0000313" key="12">
    <source>
        <dbReference type="Proteomes" id="UP000654345"/>
    </source>
</evidence>
<evidence type="ECO:0000256" key="6">
    <source>
        <dbReference type="ARBA" id="ARBA00022840"/>
    </source>
</evidence>
<dbReference type="InterPro" id="IPR050058">
    <property type="entry name" value="Ala-tRNA_ligase"/>
</dbReference>
<keyword evidence="8" id="KW-0648">Protein biosynthesis</keyword>
<dbReference type="Gene3D" id="3.30.930.10">
    <property type="entry name" value="Bira Bifunctional Protein, Domain 2"/>
    <property type="match status" value="1"/>
</dbReference>
<keyword evidence="5" id="KW-0547">Nucleotide-binding</keyword>
<evidence type="ECO:0000256" key="7">
    <source>
        <dbReference type="ARBA" id="ARBA00022884"/>
    </source>
</evidence>
<comment type="caution">
    <text evidence="11">The sequence shown here is derived from an EMBL/GenBank/DDBJ whole genome shotgun (WGS) entry which is preliminary data.</text>
</comment>
<evidence type="ECO:0000256" key="5">
    <source>
        <dbReference type="ARBA" id="ARBA00022741"/>
    </source>
</evidence>
<dbReference type="SUPFAM" id="SSF55681">
    <property type="entry name" value="Class II aaRS and biotin synthetases"/>
    <property type="match status" value="1"/>
</dbReference>
<dbReference type="PANTHER" id="PTHR11777">
    <property type="entry name" value="ALANYL-TRNA SYNTHETASE"/>
    <property type="match status" value="1"/>
</dbReference>
<dbReference type="InterPro" id="IPR018164">
    <property type="entry name" value="Ala-tRNA-synth_IIc_N"/>
</dbReference>
<dbReference type="RefSeq" id="WP_201371487.1">
    <property type="nucleotide sequence ID" value="NZ_BNJG01000001.1"/>
</dbReference>
<evidence type="ECO:0000259" key="10">
    <source>
        <dbReference type="PROSITE" id="PS50860"/>
    </source>
</evidence>
<reference evidence="11 12" key="1">
    <citation type="journal article" date="2021" name="Int. J. Syst. Evol. Microbiol.">
        <title>Reticulibacter mediterranei gen. nov., sp. nov., within the new family Reticulibacteraceae fam. nov., and Ktedonospora formicarum gen. nov., sp. nov., Ktedonobacter robiniae sp. nov., Dictyobacter formicarum sp. nov. and Dictyobacter arantiisoli sp. nov., belonging to the class Ktedonobacteria.</title>
        <authorList>
            <person name="Yabe S."/>
            <person name="Zheng Y."/>
            <person name="Wang C.M."/>
            <person name="Sakai Y."/>
            <person name="Abe K."/>
            <person name="Yokota A."/>
            <person name="Donadio S."/>
            <person name="Cavaletti L."/>
            <person name="Monciardini P."/>
        </authorList>
    </citation>
    <scope>NUCLEOTIDE SEQUENCE [LARGE SCALE GENOMIC DNA]</scope>
    <source>
        <strain evidence="11 12">SOSP1-30</strain>
    </source>
</reference>
<evidence type="ECO:0000313" key="11">
    <source>
        <dbReference type="EMBL" id="GHO54816.1"/>
    </source>
</evidence>
<dbReference type="Pfam" id="PF01411">
    <property type="entry name" value="tRNA-synt_2c"/>
    <property type="match status" value="1"/>
</dbReference>
<proteinExistence type="inferred from homology"/>
<evidence type="ECO:0000256" key="3">
    <source>
        <dbReference type="ARBA" id="ARBA00022555"/>
    </source>
</evidence>
<sequence length="445" mass="49775">MTTVLSSPQIVERYLGYFRGHGHYELPSTPLAVPGNSTSFIIAGMQPLLPYLRAETLPPSPRLSSVQRCLRTDDVEAVGSNDRKMSAFLMLGNWSIGEYWKREAIVMALEVLLQHLEVERERLWVTVYAGDESLGLPGDDEAINEWLRVGMPNERIVPLGSEDNLWTMGDGPGPCGPSSEIFVDRGVALGCGRATCRPGCDCERFMEVWNLVFMQYERHADGSLTTLPQRNIDTGMGLERIATVLQGSESVFSTDVFLPALERLRELAPEQEGEVRRTRRMIVDHMRAVLLAGLVDVRPGRDGRSSVVRRLIRRAARQGRVLGLEQPFLGELLSPLAAGHDSLLTSQEHSHVQGLVQVVTNEERMFSRVLTQGLSLLEHVEANEQGYVDGRVLFQLHAERGFPADLAAEILVERGLSIDWQRYEQARQQHSQVSRVSVKTHFQSS</sequence>
<dbReference type="PROSITE" id="PS50860">
    <property type="entry name" value="AA_TRNA_LIGASE_II_ALA"/>
    <property type="match status" value="1"/>
</dbReference>
<keyword evidence="7" id="KW-0694">RNA-binding</keyword>
<dbReference type="InterPro" id="IPR018162">
    <property type="entry name" value="Ala-tRNA-ligase_IIc_anticod-bd"/>
</dbReference>
<keyword evidence="9" id="KW-0030">Aminoacyl-tRNA synthetase</keyword>
<dbReference type="EMBL" id="BNJG01000001">
    <property type="protein sequence ID" value="GHO54816.1"/>
    <property type="molecule type" value="Genomic_DNA"/>
</dbReference>
<name>A0ABQ3UPX7_9CHLR</name>
<dbReference type="Proteomes" id="UP000654345">
    <property type="component" value="Unassembled WGS sequence"/>
</dbReference>
<dbReference type="PRINTS" id="PR00980">
    <property type="entry name" value="TRNASYNTHALA"/>
</dbReference>